<gene>
    <name evidence="1" type="ORF">B2A_03149</name>
</gene>
<dbReference type="PANTHER" id="PTHR13932">
    <property type="entry name" value="COPROPORPHYRINIGEN III OXIDASE"/>
    <property type="match status" value="1"/>
</dbReference>
<dbReference type="InterPro" id="IPR058240">
    <property type="entry name" value="rSAM_sf"/>
</dbReference>
<feature type="non-terminal residue" evidence="1">
    <location>
        <position position="102"/>
    </location>
</feature>
<sequence>MQQLDPRPGHVSAYGLTVEAGTPLALDQSRHPDDDTQAARYEIAEQMLSEHGYSWYEISNWSLPGQESRHNLNYWMEGDYLGLGCAAHSHRAGRRWWNVRTP</sequence>
<evidence type="ECO:0000313" key="1">
    <source>
        <dbReference type="EMBL" id="EQD61671.1"/>
    </source>
</evidence>
<dbReference type="InterPro" id="IPR034505">
    <property type="entry name" value="Coproporphyrinogen-III_oxidase"/>
</dbReference>
<dbReference type="SUPFAM" id="SSF102114">
    <property type="entry name" value="Radical SAM enzymes"/>
    <property type="match status" value="1"/>
</dbReference>
<reference evidence="1" key="1">
    <citation type="submission" date="2013-08" db="EMBL/GenBank/DDBJ databases">
        <authorList>
            <person name="Mendez C."/>
            <person name="Richter M."/>
            <person name="Ferrer M."/>
            <person name="Sanchez J."/>
        </authorList>
    </citation>
    <scope>NUCLEOTIDE SEQUENCE</scope>
</reference>
<dbReference type="PANTHER" id="PTHR13932:SF5">
    <property type="entry name" value="RADICAL S-ADENOSYL METHIONINE DOMAIN-CONTAINING PROTEIN 1, MITOCHONDRIAL"/>
    <property type="match status" value="1"/>
</dbReference>
<name>T1AM36_9ZZZZ</name>
<dbReference type="EMBL" id="AUZZ01002109">
    <property type="protein sequence ID" value="EQD61671.1"/>
    <property type="molecule type" value="Genomic_DNA"/>
</dbReference>
<organism evidence="1">
    <name type="scientific">mine drainage metagenome</name>
    <dbReference type="NCBI Taxonomy" id="410659"/>
    <lineage>
        <taxon>unclassified sequences</taxon>
        <taxon>metagenomes</taxon>
        <taxon>ecological metagenomes</taxon>
    </lineage>
</organism>
<dbReference type="GO" id="GO:0006779">
    <property type="term" value="P:porphyrin-containing compound biosynthetic process"/>
    <property type="evidence" value="ECO:0007669"/>
    <property type="project" value="TreeGrafter"/>
</dbReference>
<dbReference type="GO" id="GO:0005737">
    <property type="term" value="C:cytoplasm"/>
    <property type="evidence" value="ECO:0007669"/>
    <property type="project" value="TreeGrafter"/>
</dbReference>
<reference evidence="1" key="2">
    <citation type="journal article" date="2014" name="ISME J.">
        <title>Microbial stratification in low pH oxic and suboxic macroscopic growths along an acid mine drainage.</title>
        <authorList>
            <person name="Mendez-Garcia C."/>
            <person name="Mesa V."/>
            <person name="Sprenger R.R."/>
            <person name="Richter M."/>
            <person name="Diez M.S."/>
            <person name="Solano J."/>
            <person name="Bargiela R."/>
            <person name="Golyshina O.V."/>
            <person name="Manteca A."/>
            <person name="Ramos J.L."/>
            <person name="Gallego J.R."/>
            <person name="Llorente I."/>
            <person name="Martins Dos Santos V.A."/>
            <person name="Jensen O.N."/>
            <person name="Pelaez A.I."/>
            <person name="Sanchez J."/>
            <person name="Ferrer M."/>
        </authorList>
    </citation>
    <scope>NUCLEOTIDE SEQUENCE</scope>
</reference>
<comment type="caution">
    <text evidence="1">The sequence shown here is derived from an EMBL/GenBank/DDBJ whole genome shotgun (WGS) entry which is preliminary data.</text>
</comment>
<dbReference type="AlphaFoldDB" id="T1AM36"/>
<protein>
    <submittedName>
        <fullName evidence="1">Oxygen-independent coproporphyrinogen III oxidase</fullName>
    </submittedName>
</protein>
<dbReference type="GO" id="GO:0051539">
    <property type="term" value="F:4 iron, 4 sulfur cluster binding"/>
    <property type="evidence" value="ECO:0007669"/>
    <property type="project" value="TreeGrafter"/>
</dbReference>
<proteinExistence type="predicted"/>
<accession>T1AM36</accession>